<dbReference type="GO" id="GO:0022857">
    <property type="term" value="F:transmembrane transporter activity"/>
    <property type="evidence" value="ECO:0007669"/>
    <property type="project" value="InterPro"/>
</dbReference>
<evidence type="ECO:0000256" key="7">
    <source>
        <dbReference type="SAM" id="MobiDB-lite"/>
    </source>
</evidence>
<protein>
    <recommendedName>
        <fullName evidence="6">WAT1-related protein</fullName>
    </recommendedName>
</protein>
<reference evidence="9" key="3">
    <citation type="submission" date="2022-01" db="UniProtKB">
        <authorList>
            <consortium name="EnsemblPlants"/>
        </authorList>
    </citation>
    <scope>IDENTIFICATION</scope>
    <source>
        <strain evidence="9">subsp. vulgare</strain>
    </source>
</reference>
<dbReference type="SUPFAM" id="SSF103481">
    <property type="entry name" value="Multidrug resistance efflux transporter EmrE"/>
    <property type="match status" value="1"/>
</dbReference>
<accession>A0A8I7B5B0</accession>
<dbReference type="GO" id="GO:0005886">
    <property type="term" value="C:plasma membrane"/>
    <property type="evidence" value="ECO:0000318"/>
    <property type="project" value="GO_Central"/>
</dbReference>
<proteinExistence type="inferred from homology"/>
<feature type="transmembrane region" description="Helical" evidence="6">
    <location>
        <begin position="100"/>
        <end position="118"/>
    </location>
</feature>
<comment type="caution">
    <text evidence="6">Lacks conserved residue(s) required for the propagation of feature annotation.</text>
</comment>
<evidence type="ECO:0000256" key="5">
    <source>
        <dbReference type="ARBA" id="ARBA00023136"/>
    </source>
</evidence>
<feature type="transmembrane region" description="Helical" evidence="6">
    <location>
        <begin position="74"/>
        <end position="94"/>
    </location>
</feature>
<evidence type="ECO:0000256" key="2">
    <source>
        <dbReference type="ARBA" id="ARBA00007635"/>
    </source>
</evidence>
<feature type="transmembrane region" description="Helical" evidence="6">
    <location>
        <begin position="41"/>
        <end position="62"/>
    </location>
</feature>
<reference evidence="10" key="1">
    <citation type="journal article" date="2012" name="Nature">
        <title>A physical, genetic and functional sequence assembly of the barley genome.</title>
        <authorList>
            <consortium name="The International Barley Genome Sequencing Consortium"/>
            <person name="Mayer K.F."/>
            <person name="Waugh R."/>
            <person name="Brown J.W."/>
            <person name="Schulman A."/>
            <person name="Langridge P."/>
            <person name="Platzer M."/>
            <person name="Fincher G.B."/>
            <person name="Muehlbauer G.J."/>
            <person name="Sato K."/>
            <person name="Close T.J."/>
            <person name="Wise R.P."/>
            <person name="Stein N."/>
        </authorList>
    </citation>
    <scope>NUCLEOTIDE SEQUENCE [LARGE SCALE GENOMIC DNA]</scope>
    <source>
        <strain evidence="10">cv. Morex</strain>
    </source>
</reference>
<feature type="transmembrane region" description="Helical" evidence="6">
    <location>
        <begin position="12"/>
        <end position="35"/>
    </location>
</feature>
<evidence type="ECO:0000313" key="9">
    <source>
        <dbReference type="EnsemblPlants" id="HORVU.MOREX.r3.2HG0122940.1"/>
    </source>
</evidence>
<keyword evidence="10" id="KW-1185">Reference proteome</keyword>
<dbReference type="Pfam" id="PF00892">
    <property type="entry name" value="EamA"/>
    <property type="match status" value="1"/>
</dbReference>
<organism evidence="9 10">
    <name type="scientific">Hordeum vulgare subsp. vulgare</name>
    <name type="common">Domesticated barley</name>
    <dbReference type="NCBI Taxonomy" id="112509"/>
    <lineage>
        <taxon>Eukaryota</taxon>
        <taxon>Viridiplantae</taxon>
        <taxon>Streptophyta</taxon>
        <taxon>Embryophyta</taxon>
        <taxon>Tracheophyta</taxon>
        <taxon>Spermatophyta</taxon>
        <taxon>Magnoliopsida</taxon>
        <taxon>Liliopsida</taxon>
        <taxon>Poales</taxon>
        <taxon>Poaceae</taxon>
        <taxon>BOP clade</taxon>
        <taxon>Pooideae</taxon>
        <taxon>Triticodae</taxon>
        <taxon>Triticeae</taxon>
        <taxon>Hordeinae</taxon>
        <taxon>Hordeum</taxon>
    </lineage>
</organism>
<evidence type="ECO:0000256" key="3">
    <source>
        <dbReference type="ARBA" id="ARBA00022692"/>
    </source>
</evidence>
<keyword evidence="3 6" id="KW-0812">Transmembrane</keyword>
<reference evidence="9" key="2">
    <citation type="submission" date="2020-10" db="EMBL/GenBank/DDBJ databases">
        <authorList>
            <person name="Scholz U."/>
            <person name="Mascher M."/>
            <person name="Fiebig A."/>
        </authorList>
    </citation>
    <scope>NUCLEOTIDE SEQUENCE [LARGE SCALE GENOMIC DNA]</scope>
    <source>
        <strain evidence="9">cv. Morex</strain>
    </source>
</reference>
<keyword evidence="4 6" id="KW-1133">Transmembrane helix</keyword>
<dbReference type="InterPro" id="IPR037185">
    <property type="entry name" value="EmrE-like"/>
</dbReference>
<comment type="subcellular location">
    <subcellularLocation>
        <location evidence="1 6">Membrane</location>
        <topology evidence="1 6">Multi-pass membrane protein</topology>
    </subcellularLocation>
</comment>
<dbReference type="Proteomes" id="UP000011116">
    <property type="component" value="Chromosome 2H"/>
</dbReference>
<evidence type="ECO:0000256" key="4">
    <source>
        <dbReference type="ARBA" id="ARBA00022989"/>
    </source>
</evidence>
<dbReference type="EnsemblPlants" id="HORVU.MOREX.r3.2HG0122940.1">
    <property type="protein sequence ID" value="HORVU.MOREX.r3.2HG0122940.1"/>
    <property type="gene ID" value="HORVU.MOREX.r3.2HG0122940"/>
</dbReference>
<dbReference type="Gramene" id="HORVU.MOREX.r3.2HG0122940.1">
    <property type="protein sequence ID" value="HORVU.MOREX.r3.2HG0122940.1"/>
    <property type="gene ID" value="HORVU.MOREX.r3.2HG0122940"/>
</dbReference>
<feature type="region of interest" description="Disordered" evidence="7">
    <location>
        <begin position="149"/>
        <end position="173"/>
    </location>
</feature>
<evidence type="ECO:0000313" key="10">
    <source>
        <dbReference type="Proteomes" id="UP000011116"/>
    </source>
</evidence>
<dbReference type="PANTHER" id="PTHR31218">
    <property type="entry name" value="WAT1-RELATED PROTEIN"/>
    <property type="match status" value="1"/>
</dbReference>
<sequence length="173" mass="19037">MQATSVKRYPAELSLTAWMATVGGVQSMAFTVLLQHEKEDWLIGFGLKFWCIGIACSGFTVFAQVWCTEKKGPVFVTMFNPVSTIMVSILAYFIFGESLYVGSIIGGVVVILGLYMLLWGKDKDQEYKAGAASGEKQAGLPDLDCEKQQRQEEKMVGVSLARGGSEQETRTTR</sequence>
<name>A0A8I7B5B0_HORVV</name>
<dbReference type="InterPro" id="IPR000620">
    <property type="entry name" value="EamA_dom"/>
</dbReference>
<dbReference type="AlphaFoldDB" id="A0A8I7B5B0"/>
<evidence type="ECO:0000256" key="1">
    <source>
        <dbReference type="ARBA" id="ARBA00004141"/>
    </source>
</evidence>
<comment type="similarity">
    <text evidence="2 6">Belongs to the drug/metabolite transporter (DMT) superfamily. Plant drug/metabolite exporter (P-DME) (TC 2.A.7.4) family.</text>
</comment>
<dbReference type="InterPro" id="IPR030184">
    <property type="entry name" value="WAT1-related"/>
</dbReference>
<feature type="domain" description="EamA" evidence="8">
    <location>
        <begin position="11"/>
        <end position="118"/>
    </location>
</feature>
<evidence type="ECO:0000256" key="6">
    <source>
        <dbReference type="RuleBase" id="RU363077"/>
    </source>
</evidence>
<keyword evidence="5 6" id="KW-0472">Membrane</keyword>
<evidence type="ECO:0000259" key="8">
    <source>
        <dbReference type="Pfam" id="PF00892"/>
    </source>
</evidence>